<dbReference type="Gene3D" id="3.90.70.10">
    <property type="entry name" value="Cysteine proteinases"/>
    <property type="match status" value="1"/>
</dbReference>
<keyword evidence="1" id="KW-1133">Transmembrane helix</keyword>
<keyword evidence="1" id="KW-0472">Membrane</keyword>
<dbReference type="KEGG" id="mend:L6E24_04070"/>
<keyword evidence="4" id="KW-1185">Reference proteome</keyword>
<dbReference type="InterPro" id="IPR000668">
    <property type="entry name" value="Peptidase_C1A_C"/>
</dbReference>
<dbReference type="EMBL" id="CP096115">
    <property type="protein sequence ID" value="UUX93310.1"/>
    <property type="molecule type" value="Genomic_DNA"/>
</dbReference>
<evidence type="ECO:0000256" key="1">
    <source>
        <dbReference type="SAM" id="Phobius"/>
    </source>
</evidence>
<evidence type="ECO:0000313" key="4">
    <source>
        <dbReference type="Proteomes" id="UP001060368"/>
    </source>
</evidence>
<keyword evidence="1" id="KW-0812">Transmembrane</keyword>
<dbReference type="Proteomes" id="UP001060368">
    <property type="component" value="Chromosome"/>
</dbReference>
<sequence length="420" mass="45939">MKIVKNPAYIILILLIVVIIAIIFSLLPPISPQDKLSGSNDSSDSCAAPDGIMIDGVSLDTILSGDMEAFRDVDPREFGRAMDISMYDSDDLNRQAGFMDCAVTTDQSPEAFADLAMNIQTDLVLAMQESNRNTPRYSPSEGAVSALPESVSLLDRFAYVPSEWDQTGGSPDHCGNCWVWADTGALQMELFRQENITDRLSVQYFTSTYHNGTGIWACCGGSPVWFADFYNTTGKAVPLSNRNATFADSATMCENGESTSVPAKTIQTSPNYPIEEMHAEMIPTNSAYEEEDISKDDAVGLIKSAIAGGRAVVILYTPDNWDPFMSFWENENESAVFRPELTPGTTGNDGGHVMLILGYNDTVPDGGYWTVLNSWGAPANRPDGTFRLDMDMDYSMQNPDGVNSFEFYVQNVTWGSISGT</sequence>
<dbReference type="InterPro" id="IPR038765">
    <property type="entry name" value="Papain-like_cys_pep_sf"/>
</dbReference>
<organism evidence="3 4">
    <name type="scientific">Methanoplanus endosymbiosus</name>
    <dbReference type="NCBI Taxonomy" id="33865"/>
    <lineage>
        <taxon>Archaea</taxon>
        <taxon>Methanobacteriati</taxon>
        <taxon>Methanobacteriota</taxon>
        <taxon>Stenosarchaea group</taxon>
        <taxon>Methanomicrobia</taxon>
        <taxon>Methanomicrobiales</taxon>
        <taxon>Methanomicrobiaceae</taxon>
        <taxon>Methanoplanus</taxon>
    </lineage>
</organism>
<dbReference type="GO" id="GO:0008234">
    <property type="term" value="F:cysteine-type peptidase activity"/>
    <property type="evidence" value="ECO:0007669"/>
    <property type="project" value="InterPro"/>
</dbReference>
<name>A0A9E7PNS0_9EURY</name>
<evidence type="ECO:0000259" key="2">
    <source>
        <dbReference type="SMART" id="SM00645"/>
    </source>
</evidence>
<proteinExistence type="predicted"/>
<dbReference type="GO" id="GO:0006508">
    <property type="term" value="P:proteolysis"/>
    <property type="evidence" value="ECO:0007669"/>
    <property type="project" value="InterPro"/>
</dbReference>
<feature type="domain" description="Peptidase C1A papain C-terminal" evidence="2">
    <location>
        <begin position="160"/>
        <end position="396"/>
    </location>
</feature>
<evidence type="ECO:0000313" key="3">
    <source>
        <dbReference type="EMBL" id="UUX93310.1"/>
    </source>
</evidence>
<dbReference type="CDD" id="cd02619">
    <property type="entry name" value="Peptidase_C1"/>
    <property type="match status" value="1"/>
</dbReference>
<dbReference type="SUPFAM" id="SSF54001">
    <property type="entry name" value="Cysteine proteinases"/>
    <property type="match status" value="1"/>
</dbReference>
<accession>A0A9E7PNS0</accession>
<dbReference type="AlphaFoldDB" id="A0A9E7PNS0"/>
<protein>
    <submittedName>
        <fullName evidence="3">C1 family peptidase</fullName>
    </submittedName>
</protein>
<gene>
    <name evidence="3" type="ORF">L6E24_04070</name>
</gene>
<dbReference type="SMART" id="SM00645">
    <property type="entry name" value="Pept_C1"/>
    <property type="match status" value="1"/>
</dbReference>
<reference evidence="3" key="1">
    <citation type="submission" date="2022-04" db="EMBL/GenBank/DDBJ databases">
        <title>Complete genome of Methanoplanus endosymbiosus DSM 3599.</title>
        <authorList>
            <person name="Chen S.-C."/>
            <person name="You Y.-T."/>
            <person name="Zhou Y.-Z."/>
            <person name="Lai M.-C."/>
        </authorList>
    </citation>
    <scope>NUCLEOTIDE SEQUENCE</scope>
    <source>
        <strain evidence="3">DSM 3599</strain>
    </source>
</reference>
<dbReference type="GeneID" id="74306844"/>
<feature type="transmembrane region" description="Helical" evidence="1">
    <location>
        <begin position="7"/>
        <end position="27"/>
    </location>
</feature>
<dbReference type="RefSeq" id="WP_257743449.1">
    <property type="nucleotide sequence ID" value="NZ_CP096115.1"/>
</dbReference>